<dbReference type="PANTHER" id="PTHR43717">
    <property type="entry name" value="ANAEROBIC NITRIC OXIDE REDUCTASE FLAVORUBREDOXIN"/>
    <property type="match status" value="1"/>
</dbReference>
<dbReference type="Pfam" id="PF00258">
    <property type="entry name" value="Flavodoxin_1"/>
    <property type="match status" value="1"/>
</dbReference>
<dbReference type="Proteomes" id="UP000318946">
    <property type="component" value="Chromosome"/>
</dbReference>
<dbReference type="GO" id="GO:0046872">
    <property type="term" value="F:metal ion binding"/>
    <property type="evidence" value="ECO:0007669"/>
    <property type="project" value="InterPro"/>
</dbReference>
<dbReference type="RefSeq" id="WP_141411911.1">
    <property type="nucleotide sequence ID" value="NZ_AP019735.1"/>
</dbReference>
<dbReference type="GO" id="GO:0016491">
    <property type="term" value="F:oxidoreductase activity"/>
    <property type="evidence" value="ECO:0007669"/>
    <property type="project" value="InterPro"/>
</dbReference>
<protein>
    <submittedName>
        <fullName evidence="3">Flavodoxin</fullName>
    </submittedName>
</protein>
<reference evidence="4" key="1">
    <citation type="submission" date="2019-06" db="EMBL/GenBank/DDBJ databases">
        <title>Alistipes onderdonkii subsp. vulgaris subsp. nov., Alistipes dispar sp. nov. and Alistipes communis sp. nov., isolated from human faeces, and creation of Alistipes onderdonkii subsp. onderdonkii subsp. nov.</title>
        <authorList>
            <person name="Sakamoto M."/>
            <person name="Ikeyama N."/>
            <person name="Ogata Y."/>
            <person name="Suda W."/>
            <person name="Iino T."/>
            <person name="Hattori M."/>
            <person name="Ohkuma M."/>
        </authorList>
    </citation>
    <scope>NUCLEOTIDE SEQUENCE [LARGE SCALE GENOMIC DNA]</scope>
    <source>
        <strain evidence="4">5CBH24</strain>
    </source>
</reference>
<dbReference type="InterPro" id="IPR045761">
    <property type="entry name" value="ODP_dom"/>
</dbReference>
<dbReference type="GO" id="GO:0010181">
    <property type="term" value="F:FMN binding"/>
    <property type="evidence" value="ECO:0007669"/>
    <property type="project" value="InterPro"/>
</dbReference>
<dbReference type="SUPFAM" id="SSF56281">
    <property type="entry name" value="Metallo-hydrolase/oxidoreductase"/>
    <property type="match status" value="1"/>
</dbReference>
<name>A0A4Y1WQU2_9BACT</name>
<dbReference type="KEGG" id="acou:A5CBH24_02070"/>
<dbReference type="InterPro" id="IPR036866">
    <property type="entry name" value="RibonucZ/Hydroxyglut_hydro"/>
</dbReference>
<sequence length="396" mass="43963">MKDLTKLTDRIFYVGVNDRTKHLFEGLWPLPLGVSYNAYLVCGERTALVDTVDACFTGRLLANVRERLGDRPLDYLVINHMEPDHSASIAAVRQAYPAVRIVGNAKTLQMIEGYYGIACGTVEVKEGDVLDLGGLTLAFCMIPMVHWPETMATWCAEERTIFSGDAFGTFGALNGGVTDEQLDVEPFWEEMRRYYACIVGKYGQPVQRALAKVAPLDIAMICSTHGPVWRREIARVVELYDKVSRYEGEPGAVIAYGSMYGNTEQMAETVARGLAAAGVRPIVVYNLSTADVSQVLRDIFRYDTLVVGSPTYNGQLYPPVDALLRKIAERCIPYRRFACFGSFTWAGAAVRRMTEFAEGMKWPVVGAPVELKQGYSTAVEPACRMLVDALVEDMKR</sequence>
<dbReference type="SMART" id="SM00849">
    <property type="entry name" value="Lactamase_B"/>
    <property type="match status" value="1"/>
</dbReference>
<dbReference type="Gene3D" id="3.60.15.10">
    <property type="entry name" value="Ribonuclease Z/Hydroxyacylglutathione hydrolase-like"/>
    <property type="match status" value="1"/>
</dbReference>
<evidence type="ECO:0000256" key="1">
    <source>
        <dbReference type="ARBA" id="ARBA00007121"/>
    </source>
</evidence>
<accession>A0A4Y1WQU2</accession>
<evidence type="ECO:0000313" key="4">
    <source>
        <dbReference type="Proteomes" id="UP000318946"/>
    </source>
</evidence>
<dbReference type="GO" id="GO:0009055">
    <property type="term" value="F:electron transfer activity"/>
    <property type="evidence" value="ECO:0007669"/>
    <property type="project" value="InterPro"/>
</dbReference>
<comment type="similarity">
    <text evidence="1">In the N-terminal section; belongs to the zinc metallo-hydrolase group 3 family.</text>
</comment>
<dbReference type="EMBL" id="AP019735">
    <property type="protein sequence ID" value="BBL02894.1"/>
    <property type="molecule type" value="Genomic_DNA"/>
</dbReference>
<organism evidence="3 4">
    <name type="scientific">Alistipes communis</name>
    <dbReference type="NCBI Taxonomy" id="2585118"/>
    <lineage>
        <taxon>Bacteria</taxon>
        <taxon>Pseudomonadati</taxon>
        <taxon>Bacteroidota</taxon>
        <taxon>Bacteroidia</taxon>
        <taxon>Bacteroidales</taxon>
        <taxon>Rikenellaceae</taxon>
        <taxon>Alistipes</taxon>
    </lineage>
</organism>
<dbReference type="SUPFAM" id="SSF52218">
    <property type="entry name" value="Flavoproteins"/>
    <property type="match status" value="1"/>
</dbReference>
<dbReference type="InterPro" id="IPR029039">
    <property type="entry name" value="Flavoprotein-like_sf"/>
</dbReference>
<dbReference type="PANTHER" id="PTHR43717:SF1">
    <property type="entry name" value="ANAEROBIC NITRIC OXIDE REDUCTASE FLAVORUBREDOXIN"/>
    <property type="match status" value="1"/>
</dbReference>
<evidence type="ECO:0000313" key="3">
    <source>
        <dbReference type="EMBL" id="BBL02894.1"/>
    </source>
</evidence>
<dbReference type="CDD" id="cd07709">
    <property type="entry name" value="flavodiiron_proteins_MBL-fold"/>
    <property type="match status" value="1"/>
</dbReference>
<dbReference type="InterPro" id="IPR001279">
    <property type="entry name" value="Metallo-B-lactamas"/>
</dbReference>
<evidence type="ECO:0000259" key="2">
    <source>
        <dbReference type="PROSITE" id="PS50902"/>
    </source>
</evidence>
<dbReference type="PIRSF" id="PIRSF005243">
    <property type="entry name" value="ROO"/>
    <property type="match status" value="1"/>
</dbReference>
<dbReference type="PROSITE" id="PS50902">
    <property type="entry name" value="FLAVODOXIN_LIKE"/>
    <property type="match status" value="1"/>
</dbReference>
<keyword evidence="4" id="KW-1185">Reference proteome</keyword>
<dbReference type="Gene3D" id="3.40.50.360">
    <property type="match status" value="1"/>
</dbReference>
<proteinExistence type="inferred from homology"/>
<dbReference type="OrthoDB" id="9807946at2"/>
<dbReference type="AlphaFoldDB" id="A0A4Y1WQU2"/>
<dbReference type="Pfam" id="PF19583">
    <property type="entry name" value="ODP"/>
    <property type="match status" value="1"/>
</dbReference>
<dbReference type="InterPro" id="IPR008254">
    <property type="entry name" value="Flavodoxin/NO_synth"/>
</dbReference>
<gene>
    <name evidence="3" type="ORF">A5CBH24_02070</name>
</gene>
<dbReference type="GeneID" id="78340930"/>
<dbReference type="InterPro" id="IPR016440">
    <property type="entry name" value="Rubredoxin-O_OxRdtase"/>
</dbReference>
<feature type="domain" description="Flavodoxin-like" evidence="2">
    <location>
        <begin position="252"/>
        <end position="391"/>
    </location>
</feature>